<proteinExistence type="inferred from homology"/>
<evidence type="ECO:0000313" key="5">
    <source>
        <dbReference type="EMBL" id="KAL2470338.1"/>
    </source>
</evidence>
<keyword evidence="2" id="KW-0805">Transcription regulation</keyword>
<dbReference type="FunFam" id="1.25.70.10:FF:000001">
    <property type="entry name" value="Mitochondrial transcription termination factor-like"/>
    <property type="match status" value="1"/>
</dbReference>
<keyword evidence="3" id="KW-0809">Transit peptide</keyword>
<dbReference type="Pfam" id="PF02536">
    <property type="entry name" value="mTERF"/>
    <property type="match status" value="2"/>
</dbReference>
<dbReference type="Gene3D" id="1.25.70.10">
    <property type="entry name" value="Transcription termination factor 3, mitochondrial"/>
    <property type="match status" value="2"/>
</dbReference>
<name>A0ABD1Q2D4_9LAMI</name>
<dbReference type="GO" id="GO:0006353">
    <property type="term" value="P:DNA-templated transcription termination"/>
    <property type="evidence" value="ECO:0007669"/>
    <property type="project" value="UniProtKB-KW"/>
</dbReference>
<evidence type="ECO:0000256" key="4">
    <source>
        <dbReference type="SAM" id="Phobius"/>
    </source>
</evidence>
<keyword evidence="4" id="KW-1133">Transmembrane helix</keyword>
<keyword evidence="4" id="KW-0812">Transmembrane</keyword>
<dbReference type="PANTHER" id="PTHR13068">
    <property type="entry name" value="CGI-12 PROTEIN-RELATED"/>
    <property type="match status" value="1"/>
</dbReference>
<dbReference type="AlphaFoldDB" id="A0ABD1Q2D4"/>
<accession>A0ABD1Q2D4</accession>
<keyword evidence="2" id="KW-0804">Transcription</keyword>
<evidence type="ECO:0000256" key="1">
    <source>
        <dbReference type="ARBA" id="ARBA00007692"/>
    </source>
</evidence>
<keyword evidence="2" id="KW-0806">Transcription termination</keyword>
<gene>
    <name evidence="5" type="ORF">Adt_38474</name>
</gene>
<dbReference type="PANTHER" id="PTHR13068:SF166">
    <property type="entry name" value="TRANSCRIPTION TERMINATION FACTOR MTERF15, MITOCHONDRIAL-LIKE"/>
    <property type="match status" value="1"/>
</dbReference>
<evidence type="ECO:0000256" key="3">
    <source>
        <dbReference type="ARBA" id="ARBA00022946"/>
    </source>
</evidence>
<protein>
    <submittedName>
        <fullName evidence="5">Mitochondrial transcription termination factor family protein</fullName>
    </submittedName>
</protein>
<keyword evidence="4" id="KW-0472">Membrane</keyword>
<evidence type="ECO:0000313" key="6">
    <source>
        <dbReference type="Proteomes" id="UP001604336"/>
    </source>
</evidence>
<feature type="transmembrane region" description="Helical" evidence="4">
    <location>
        <begin position="408"/>
        <end position="425"/>
    </location>
</feature>
<keyword evidence="6" id="KW-1185">Reference proteome</keyword>
<organism evidence="5 6">
    <name type="scientific">Abeliophyllum distichum</name>
    <dbReference type="NCBI Taxonomy" id="126358"/>
    <lineage>
        <taxon>Eukaryota</taxon>
        <taxon>Viridiplantae</taxon>
        <taxon>Streptophyta</taxon>
        <taxon>Embryophyta</taxon>
        <taxon>Tracheophyta</taxon>
        <taxon>Spermatophyta</taxon>
        <taxon>Magnoliopsida</taxon>
        <taxon>eudicotyledons</taxon>
        <taxon>Gunneridae</taxon>
        <taxon>Pentapetalae</taxon>
        <taxon>asterids</taxon>
        <taxon>lamiids</taxon>
        <taxon>Lamiales</taxon>
        <taxon>Oleaceae</taxon>
        <taxon>Forsythieae</taxon>
        <taxon>Abeliophyllum</taxon>
    </lineage>
</organism>
<dbReference type="InterPro" id="IPR003690">
    <property type="entry name" value="MTERF"/>
</dbReference>
<dbReference type="EMBL" id="JBFOLK010000012">
    <property type="protein sequence ID" value="KAL2470338.1"/>
    <property type="molecule type" value="Genomic_DNA"/>
</dbReference>
<dbReference type="SMART" id="SM00733">
    <property type="entry name" value="Mterf"/>
    <property type="match status" value="7"/>
</dbReference>
<sequence length="429" mass="49382">MFNSVDKVFLHGIGRSSVRFISQNPKSRFVQLNPFASAATNTKKRRSKNENQENFTVNYLMNTWGFSPEKALSASKYVNFDSTEKPDSVVSLWKSHGFTTKQIENMVKRFPPIITCDPQKTLLPKIEFFRSLGMPEGDVVSILCGTPTIFKRSLEKQIIPSYNYIKSLFESNGKSLGSMKRLAEILCCDRQSRLLPNIEVLREAGVPELKIVALLQYQPRTLMVEREKFKKVIEQVKELGFRPASLKFILAVHAFRSMNKKTWEKKVEHYKKWGWSEGEIILAFERHPYCMMISTDKITAIMDFLINKMGFESSVLLKRPALLSFSLGNRIIPRCSVYKVLLEKGLINKGKYLISMLESTEKEFLQRWRSVHPCPLGCLSNMKFSTEDFAFLADLSLRGFEFASISNLHAFIAWILGSILLLWCYRARC</sequence>
<dbReference type="InterPro" id="IPR038538">
    <property type="entry name" value="MTERF_sf"/>
</dbReference>
<evidence type="ECO:0000256" key="2">
    <source>
        <dbReference type="ARBA" id="ARBA00022472"/>
    </source>
</evidence>
<comment type="similarity">
    <text evidence="1">Belongs to the mTERF family.</text>
</comment>
<comment type="caution">
    <text evidence="5">The sequence shown here is derived from an EMBL/GenBank/DDBJ whole genome shotgun (WGS) entry which is preliminary data.</text>
</comment>
<dbReference type="Proteomes" id="UP001604336">
    <property type="component" value="Unassembled WGS sequence"/>
</dbReference>
<reference evidence="6" key="1">
    <citation type="submission" date="2024-07" db="EMBL/GenBank/DDBJ databases">
        <title>Two chromosome-level genome assemblies of Korean endemic species Abeliophyllum distichum and Forsythia ovata (Oleaceae).</title>
        <authorList>
            <person name="Jang H."/>
        </authorList>
    </citation>
    <scope>NUCLEOTIDE SEQUENCE [LARGE SCALE GENOMIC DNA]</scope>
</reference>